<accession>A0ACB9JJ67</accession>
<organism evidence="1 2">
    <name type="scientific">Smallanthus sonchifolius</name>
    <dbReference type="NCBI Taxonomy" id="185202"/>
    <lineage>
        <taxon>Eukaryota</taxon>
        <taxon>Viridiplantae</taxon>
        <taxon>Streptophyta</taxon>
        <taxon>Embryophyta</taxon>
        <taxon>Tracheophyta</taxon>
        <taxon>Spermatophyta</taxon>
        <taxon>Magnoliopsida</taxon>
        <taxon>eudicotyledons</taxon>
        <taxon>Gunneridae</taxon>
        <taxon>Pentapetalae</taxon>
        <taxon>asterids</taxon>
        <taxon>campanulids</taxon>
        <taxon>Asterales</taxon>
        <taxon>Asteraceae</taxon>
        <taxon>Asteroideae</taxon>
        <taxon>Heliantheae alliance</taxon>
        <taxon>Millerieae</taxon>
        <taxon>Smallanthus</taxon>
    </lineage>
</organism>
<proteinExistence type="predicted"/>
<name>A0ACB9JJ67_9ASTR</name>
<sequence>MVQEHIETSKLKQKVEILEAKNGMLIEQLNKKENNNVNSYRSYDAFRARMLDTPWKTCLQTVFDQFPEFEQIISQKISTEFPFILYELQLRLMSIALNEEKYKGIRIVEKTDEDGEGTCLLLLQINLKETDMPNDLILQFYHNGMIDYIELVLNPKTEGIINLFGEKFVITTGNISSHNNTPFIGCKIFNSFPFANDHTYRPARKRIFISHKNSTNNYLKNLAVQTEIQFSELYWVDNIASLSSKDKQKDTKYFISLHQKTPALPSNFYWDCYHLLAEGHYIQIWSFKNWNMLLPFIGEGESLQLNHIIDQDDDYYKNPDDFSDADTLPDTHRDF</sequence>
<reference evidence="2" key="1">
    <citation type="journal article" date="2022" name="Mol. Ecol. Resour.">
        <title>The genomes of chicory, endive, great burdock and yacon provide insights into Asteraceae palaeo-polyploidization history and plant inulin production.</title>
        <authorList>
            <person name="Fan W."/>
            <person name="Wang S."/>
            <person name="Wang H."/>
            <person name="Wang A."/>
            <person name="Jiang F."/>
            <person name="Liu H."/>
            <person name="Zhao H."/>
            <person name="Xu D."/>
            <person name="Zhang Y."/>
        </authorList>
    </citation>
    <scope>NUCLEOTIDE SEQUENCE [LARGE SCALE GENOMIC DNA]</scope>
    <source>
        <strain evidence="2">cv. Yunnan</strain>
    </source>
</reference>
<dbReference type="Proteomes" id="UP001056120">
    <property type="component" value="Linkage Group LG04"/>
</dbReference>
<gene>
    <name evidence="1" type="ORF">L1987_14030</name>
</gene>
<keyword evidence="2" id="KW-1185">Reference proteome</keyword>
<evidence type="ECO:0000313" key="1">
    <source>
        <dbReference type="EMBL" id="KAI3820172.1"/>
    </source>
</evidence>
<dbReference type="EMBL" id="CM042021">
    <property type="protein sequence ID" value="KAI3820172.1"/>
    <property type="molecule type" value="Genomic_DNA"/>
</dbReference>
<evidence type="ECO:0000313" key="2">
    <source>
        <dbReference type="Proteomes" id="UP001056120"/>
    </source>
</evidence>
<reference evidence="1 2" key="2">
    <citation type="journal article" date="2022" name="Mol. Ecol. Resour.">
        <title>The genomes of chicory, endive, great burdock and yacon provide insights into Asteraceae paleo-polyploidization history and plant inulin production.</title>
        <authorList>
            <person name="Fan W."/>
            <person name="Wang S."/>
            <person name="Wang H."/>
            <person name="Wang A."/>
            <person name="Jiang F."/>
            <person name="Liu H."/>
            <person name="Zhao H."/>
            <person name="Xu D."/>
            <person name="Zhang Y."/>
        </authorList>
    </citation>
    <scope>NUCLEOTIDE SEQUENCE [LARGE SCALE GENOMIC DNA]</scope>
    <source>
        <strain evidence="2">cv. Yunnan</strain>
        <tissue evidence="1">Leaves</tissue>
    </source>
</reference>
<protein>
    <submittedName>
        <fullName evidence="1">Uncharacterized protein</fullName>
    </submittedName>
</protein>
<comment type="caution">
    <text evidence="1">The sequence shown here is derived from an EMBL/GenBank/DDBJ whole genome shotgun (WGS) entry which is preliminary data.</text>
</comment>